<comment type="caution">
    <text evidence="2">The sequence shown here is derived from an EMBL/GenBank/DDBJ whole genome shotgun (WGS) entry which is preliminary data.</text>
</comment>
<dbReference type="AlphaFoldDB" id="K8XCN6"/>
<dbReference type="CDD" id="cd00448">
    <property type="entry name" value="YjgF_YER057c_UK114_family"/>
    <property type="match status" value="1"/>
</dbReference>
<dbReference type="InterPro" id="IPR006175">
    <property type="entry name" value="YjgF/YER057c/UK114"/>
</dbReference>
<proteinExistence type="inferred from homology"/>
<name>K8XCN6_RHOOP</name>
<dbReference type="Pfam" id="PF01042">
    <property type="entry name" value="Ribonuc_L-PSP"/>
    <property type="match status" value="1"/>
</dbReference>
<dbReference type="Proteomes" id="UP000005951">
    <property type="component" value="Unassembled WGS sequence"/>
</dbReference>
<dbReference type="PANTHER" id="PTHR11803">
    <property type="entry name" value="2-IMINOBUTANOATE/2-IMINOPROPANOATE DEAMINASE RIDA"/>
    <property type="match status" value="1"/>
</dbReference>
<evidence type="ECO:0000256" key="1">
    <source>
        <dbReference type="ARBA" id="ARBA00010552"/>
    </source>
</evidence>
<gene>
    <name evidence="2" type="ORF">WSS_A28520</name>
</gene>
<dbReference type="Gene3D" id="3.30.1330.40">
    <property type="entry name" value="RutC-like"/>
    <property type="match status" value="1"/>
</dbReference>
<dbReference type="SUPFAM" id="SSF55298">
    <property type="entry name" value="YjgF-like"/>
    <property type="match status" value="1"/>
</dbReference>
<dbReference type="InterPro" id="IPR035959">
    <property type="entry name" value="RutC-like_sf"/>
</dbReference>
<dbReference type="PANTHER" id="PTHR11803:SF48">
    <property type="entry name" value="2-AMINOMUCONATE DEAMINASE"/>
    <property type="match status" value="1"/>
</dbReference>
<accession>K8XCN6</accession>
<dbReference type="GO" id="GO:0005829">
    <property type="term" value="C:cytosol"/>
    <property type="evidence" value="ECO:0007669"/>
    <property type="project" value="TreeGrafter"/>
</dbReference>
<dbReference type="InterPro" id="IPR019897">
    <property type="entry name" value="RidA_CS"/>
</dbReference>
<dbReference type="GO" id="GO:0019239">
    <property type="term" value="F:deaminase activity"/>
    <property type="evidence" value="ECO:0007669"/>
    <property type="project" value="TreeGrafter"/>
</dbReference>
<comment type="similarity">
    <text evidence="1">Belongs to the RutC family.</text>
</comment>
<organism evidence="2 3">
    <name type="scientific">Rhodococcus opacus M213</name>
    <dbReference type="NCBI Taxonomy" id="1129896"/>
    <lineage>
        <taxon>Bacteria</taxon>
        <taxon>Bacillati</taxon>
        <taxon>Actinomycetota</taxon>
        <taxon>Actinomycetes</taxon>
        <taxon>Mycobacteriales</taxon>
        <taxon>Nocardiaceae</taxon>
        <taxon>Rhodococcus</taxon>
    </lineage>
</organism>
<sequence>MTTGASPYPSAVAVGNFVFVSGQVSFDDAGSVVGTDVTEQTRQTLRRLERVLAAAGATLHDIASATVYLANADDAPGFNEEWRRWFAAEHRPARATVVAALLDPQLLVEIQAVAVTGRGSTEGKEAE</sequence>
<evidence type="ECO:0000313" key="3">
    <source>
        <dbReference type="Proteomes" id="UP000005951"/>
    </source>
</evidence>
<dbReference type="EMBL" id="AJYC02000087">
    <property type="protein sequence ID" value="EKT79303.1"/>
    <property type="molecule type" value="Genomic_DNA"/>
</dbReference>
<dbReference type="PROSITE" id="PS01094">
    <property type="entry name" value="UPF0076"/>
    <property type="match status" value="1"/>
</dbReference>
<evidence type="ECO:0000313" key="2">
    <source>
        <dbReference type="EMBL" id="EKT79303.1"/>
    </source>
</evidence>
<protein>
    <submittedName>
        <fullName evidence="2">Endoribonuclease L-PSP</fullName>
    </submittedName>
</protein>
<reference evidence="2 3" key="1">
    <citation type="journal article" date="2013" name="Genome Announc.">
        <title>Draft Genome Sequence of Rhodococcus opacus Strain M213 Shows a Diverse Catabolic Potential.</title>
        <authorList>
            <person name="Pathak A."/>
            <person name="Green S.J."/>
            <person name="Ogram A."/>
            <person name="Chauhan A."/>
        </authorList>
    </citation>
    <scope>NUCLEOTIDE SEQUENCE [LARGE SCALE GENOMIC DNA]</scope>
    <source>
        <strain evidence="2 3">M213</strain>
    </source>
</reference>